<evidence type="ECO:0000313" key="2">
    <source>
        <dbReference type="Proteomes" id="UP001164743"/>
    </source>
</evidence>
<dbReference type="RefSeq" id="XP_053017066.1">
    <property type="nucleotide sequence ID" value="XM_053165923.1"/>
</dbReference>
<name>A0ABY7C8K8_9BASI</name>
<protein>
    <submittedName>
        <fullName evidence="1">Uncharacterized protein</fullName>
    </submittedName>
</protein>
<dbReference type="GeneID" id="77806818"/>
<proteinExistence type="predicted"/>
<dbReference type="EMBL" id="CP110421">
    <property type="protein sequence ID" value="WAQ81511.1"/>
    <property type="molecule type" value="Genomic_DNA"/>
</dbReference>
<keyword evidence="2" id="KW-1185">Reference proteome</keyword>
<organism evidence="1 2">
    <name type="scientific">Puccinia triticina</name>
    <dbReference type="NCBI Taxonomy" id="208348"/>
    <lineage>
        <taxon>Eukaryota</taxon>
        <taxon>Fungi</taxon>
        <taxon>Dikarya</taxon>
        <taxon>Basidiomycota</taxon>
        <taxon>Pucciniomycotina</taxon>
        <taxon>Pucciniomycetes</taxon>
        <taxon>Pucciniales</taxon>
        <taxon>Pucciniaceae</taxon>
        <taxon>Puccinia</taxon>
    </lineage>
</organism>
<gene>
    <name evidence="1" type="ORF">PtA15_1A853</name>
</gene>
<evidence type="ECO:0000313" key="1">
    <source>
        <dbReference type="EMBL" id="WAQ81511.1"/>
    </source>
</evidence>
<accession>A0ABY7C8K8</accession>
<dbReference type="Proteomes" id="UP001164743">
    <property type="component" value="Chromosome 1A"/>
</dbReference>
<sequence length="67" mass="7869">MVRLALLRLCTIHHLLHRAPGDSRSQWDLIDDQLESIREKSFLETHAQAILILRRDRLLNREAALTE</sequence>
<reference evidence="1" key="1">
    <citation type="submission" date="2022-10" db="EMBL/GenBank/DDBJ databases">
        <title>Puccinia triticina Genome sequencing and assembly.</title>
        <authorList>
            <person name="Li C."/>
        </authorList>
    </citation>
    <scope>NUCLEOTIDE SEQUENCE</scope>
    <source>
        <strain evidence="1">Pt15</strain>
    </source>
</reference>